<sequence length="161" mass="19198">MNFKYLNEMDIENTPSLGLSAQAILLRELHQLKLNELDIEESLQAYSLLDNNSTCFDEWTTLELEFLATYDELNYLDDDFIESNPDQLDDYYLELYREDMLNGSFENSLNDDLFEQPEKQERQKYLYHSFILFISYILELLGIILIKLGKKLKQFAYFLQN</sequence>
<dbReference type="AlphaFoldDB" id="A0A251X8B7"/>
<keyword evidence="3" id="KW-1185">Reference proteome</keyword>
<name>A0A251X8B7_9GAMM</name>
<gene>
    <name evidence="2" type="ORF">TPSD3_05365</name>
</gene>
<feature type="transmembrane region" description="Helical" evidence="1">
    <location>
        <begin position="125"/>
        <end position="146"/>
    </location>
</feature>
<reference evidence="2 3" key="1">
    <citation type="submission" date="2016-12" db="EMBL/GenBank/DDBJ databases">
        <title>Thioflexothrix psekupsii D3 genome sequencing and assembly.</title>
        <authorList>
            <person name="Fomenkov A."/>
            <person name="Vincze T."/>
            <person name="Grabovich M."/>
            <person name="Anton B.P."/>
            <person name="Dubinina G."/>
            <person name="Orlova M."/>
            <person name="Belousova E."/>
            <person name="Roberts R.J."/>
        </authorList>
    </citation>
    <scope>NUCLEOTIDE SEQUENCE [LARGE SCALE GENOMIC DNA]</scope>
    <source>
        <strain evidence="2">D3</strain>
    </source>
</reference>
<dbReference type="EMBL" id="MSLT01000012">
    <property type="protein sequence ID" value="OUD13782.1"/>
    <property type="molecule type" value="Genomic_DNA"/>
</dbReference>
<accession>A0A251X8B7</accession>
<dbReference type="Proteomes" id="UP000194798">
    <property type="component" value="Unassembled WGS sequence"/>
</dbReference>
<organism evidence="2 3">
    <name type="scientific">Thioflexithrix psekupsensis</name>
    <dbReference type="NCBI Taxonomy" id="1570016"/>
    <lineage>
        <taxon>Bacteria</taxon>
        <taxon>Pseudomonadati</taxon>
        <taxon>Pseudomonadota</taxon>
        <taxon>Gammaproteobacteria</taxon>
        <taxon>Thiotrichales</taxon>
        <taxon>Thioflexithrix</taxon>
    </lineage>
</organism>
<keyword evidence="1" id="KW-1133">Transmembrane helix</keyword>
<evidence type="ECO:0000256" key="1">
    <source>
        <dbReference type="SAM" id="Phobius"/>
    </source>
</evidence>
<keyword evidence="1" id="KW-0812">Transmembrane</keyword>
<keyword evidence="1" id="KW-0472">Membrane</keyword>
<comment type="caution">
    <text evidence="2">The sequence shown here is derived from an EMBL/GenBank/DDBJ whole genome shotgun (WGS) entry which is preliminary data.</text>
</comment>
<dbReference type="RefSeq" id="WP_086487562.1">
    <property type="nucleotide sequence ID" value="NZ_MSLT01000012.1"/>
</dbReference>
<proteinExistence type="predicted"/>
<protein>
    <submittedName>
        <fullName evidence="2">Uncharacterized protein</fullName>
    </submittedName>
</protein>
<evidence type="ECO:0000313" key="3">
    <source>
        <dbReference type="Proteomes" id="UP000194798"/>
    </source>
</evidence>
<evidence type="ECO:0000313" key="2">
    <source>
        <dbReference type="EMBL" id="OUD13782.1"/>
    </source>
</evidence>